<reference evidence="9 10" key="1">
    <citation type="submission" date="2020-08" db="EMBL/GenBank/DDBJ databases">
        <title>Sequencing the genomes of 1000 actinobacteria strains.</title>
        <authorList>
            <person name="Klenk H.-P."/>
        </authorList>
    </citation>
    <scope>NUCLEOTIDE SEQUENCE [LARGE SCALE GENOMIC DNA]</scope>
    <source>
        <strain evidence="9 10">DSM 17294</strain>
    </source>
</reference>
<evidence type="ECO:0000256" key="5">
    <source>
        <dbReference type="ARBA" id="ARBA00022989"/>
    </source>
</evidence>
<comment type="caution">
    <text evidence="9">The sequence shown here is derived from an EMBL/GenBank/DDBJ whole genome shotgun (WGS) entry which is preliminary data.</text>
</comment>
<keyword evidence="6 7" id="KW-0472">Membrane</keyword>
<dbReference type="Proteomes" id="UP000558997">
    <property type="component" value="Unassembled WGS sequence"/>
</dbReference>
<dbReference type="SUPFAM" id="SSF161098">
    <property type="entry name" value="MetI-like"/>
    <property type="match status" value="1"/>
</dbReference>
<feature type="transmembrane region" description="Helical" evidence="7">
    <location>
        <begin position="104"/>
        <end position="126"/>
    </location>
</feature>
<proteinExistence type="inferred from homology"/>
<name>A0A841DRN4_9ACTN</name>
<evidence type="ECO:0000313" key="10">
    <source>
        <dbReference type="Proteomes" id="UP000558997"/>
    </source>
</evidence>
<feature type="transmembrane region" description="Helical" evidence="7">
    <location>
        <begin position="293"/>
        <end position="318"/>
    </location>
</feature>
<evidence type="ECO:0000259" key="8">
    <source>
        <dbReference type="PROSITE" id="PS50928"/>
    </source>
</evidence>
<gene>
    <name evidence="9" type="ORF">HDA44_002711</name>
</gene>
<dbReference type="InterPro" id="IPR035906">
    <property type="entry name" value="MetI-like_sf"/>
</dbReference>
<dbReference type="Pfam" id="PF19300">
    <property type="entry name" value="BPD_transp_1_N"/>
    <property type="match status" value="1"/>
</dbReference>
<evidence type="ECO:0000256" key="6">
    <source>
        <dbReference type="ARBA" id="ARBA00023136"/>
    </source>
</evidence>
<accession>A0A841DRN4</accession>
<keyword evidence="5 7" id="KW-1133">Transmembrane helix</keyword>
<sequence>MAGYLVRRLLAMLPTVLLISLVSFLIIQLPPGDFLTTVVAKLQQQGQTVGSDQLAALRAQYALDKSPLEQYLRWMTNIVLHGDFGQSFQYNKPVSTLLGERLPLTMGLGLATWLIGWTVALIAGIYSAARRYSKLDYVITALTFLGLAVPGFLIALTVVYLEFKLFGVTLSGIVSPEFEDASWNLGKLLDLLNHLWLPVLVLASGGVAGTIRVLRANLLDELHKPYVTAARARGLDERKLLMRYPTRVALNPFIATIGWTIPALFDGEVLVASVLGLETTGPLLLNALKSQDMYLAGGIILIACVLTVIGTLISDLLLAAVDARVRIGYAGSSK</sequence>
<evidence type="ECO:0000256" key="3">
    <source>
        <dbReference type="ARBA" id="ARBA00022475"/>
    </source>
</evidence>
<organism evidence="9 10">
    <name type="scientific">Kribbella solani</name>
    <dbReference type="NCBI Taxonomy" id="236067"/>
    <lineage>
        <taxon>Bacteria</taxon>
        <taxon>Bacillati</taxon>
        <taxon>Actinomycetota</taxon>
        <taxon>Actinomycetes</taxon>
        <taxon>Propionibacteriales</taxon>
        <taxon>Kribbellaceae</taxon>
        <taxon>Kribbella</taxon>
    </lineage>
</organism>
<keyword evidence="4 7" id="KW-0812">Transmembrane</keyword>
<dbReference type="RefSeq" id="WP_184834309.1">
    <property type="nucleotide sequence ID" value="NZ_BAAAVN010000001.1"/>
</dbReference>
<dbReference type="GO" id="GO:0055085">
    <property type="term" value="P:transmembrane transport"/>
    <property type="evidence" value="ECO:0007669"/>
    <property type="project" value="InterPro"/>
</dbReference>
<dbReference type="PANTHER" id="PTHR30465:SF43">
    <property type="entry name" value="OLIGOPEPTIDE ABC TRANSPORTER, PERMEASE PROTEIN"/>
    <property type="match status" value="1"/>
</dbReference>
<evidence type="ECO:0000256" key="2">
    <source>
        <dbReference type="ARBA" id="ARBA00022448"/>
    </source>
</evidence>
<feature type="domain" description="ABC transmembrane type-1" evidence="8">
    <location>
        <begin position="102"/>
        <end position="318"/>
    </location>
</feature>
<feature type="transmembrane region" description="Helical" evidence="7">
    <location>
        <begin position="9"/>
        <end position="29"/>
    </location>
</feature>
<feature type="transmembrane region" description="Helical" evidence="7">
    <location>
        <begin position="248"/>
        <end position="265"/>
    </location>
</feature>
<feature type="transmembrane region" description="Helical" evidence="7">
    <location>
        <begin position="138"/>
        <end position="161"/>
    </location>
</feature>
<evidence type="ECO:0000256" key="4">
    <source>
        <dbReference type="ARBA" id="ARBA00022692"/>
    </source>
</evidence>
<protein>
    <submittedName>
        <fullName evidence="9">Peptide/nickel transport system permease protein</fullName>
    </submittedName>
</protein>
<evidence type="ECO:0000256" key="7">
    <source>
        <dbReference type="RuleBase" id="RU363032"/>
    </source>
</evidence>
<dbReference type="InterPro" id="IPR000515">
    <property type="entry name" value="MetI-like"/>
</dbReference>
<keyword evidence="2 7" id="KW-0813">Transport</keyword>
<keyword evidence="10" id="KW-1185">Reference proteome</keyword>
<evidence type="ECO:0000256" key="1">
    <source>
        <dbReference type="ARBA" id="ARBA00004651"/>
    </source>
</evidence>
<comment type="similarity">
    <text evidence="7">Belongs to the binding-protein-dependent transport system permease family.</text>
</comment>
<dbReference type="PANTHER" id="PTHR30465">
    <property type="entry name" value="INNER MEMBRANE ABC TRANSPORTER"/>
    <property type="match status" value="1"/>
</dbReference>
<dbReference type="InterPro" id="IPR045621">
    <property type="entry name" value="BPD_transp_1_N"/>
</dbReference>
<dbReference type="GO" id="GO:0005886">
    <property type="term" value="C:plasma membrane"/>
    <property type="evidence" value="ECO:0007669"/>
    <property type="project" value="UniProtKB-SubCell"/>
</dbReference>
<dbReference type="AlphaFoldDB" id="A0A841DRN4"/>
<evidence type="ECO:0000313" key="9">
    <source>
        <dbReference type="EMBL" id="MBB5979370.1"/>
    </source>
</evidence>
<dbReference type="Gene3D" id="1.10.3720.10">
    <property type="entry name" value="MetI-like"/>
    <property type="match status" value="1"/>
</dbReference>
<dbReference type="Pfam" id="PF00528">
    <property type="entry name" value="BPD_transp_1"/>
    <property type="match status" value="1"/>
</dbReference>
<dbReference type="EMBL" id="JACHNF010000001">
    <property type="protein sequence ID" value="MBB5979370.1"/>
    <property type="molecule type" value="Genomic_DNA"/>
</dbReference>
<feature type="transmembrane region" description="Helical" evidence="7">
    <location>
        <begin position="195"/>
        <end position="214"/>
    </location>
</feature>
<keyword evidence="3" id="KW-1003">Cell membrane</keyword>
<comment type="subcellular location">
    <subcellularLocation>
        <location evidence="1 7">Cell membrane</location>
        <topology evidence="1 7">Multi-pass membrane protein</topology>
    </subcellularLocation>
</comment>
<dbReference type="PROSITE" id="PS50928">
    <property type="entry name" value="ABC_TM1"/>
    <property type="match status" value="1"/>
</dbReference>